<comment type="caution">
    <text evidence="4">The sequence shown here is derived from an EMBL/GenBank/DDBJ whole genome shotgun (WGS) entry which is preliminary data.</text>
</comment>
<dbReference type="EMBL" id="JAGGNH010000020">
    <property type="protein sequence ID" value="KAJ0961469.1"/>
    <property type="molecule type" value="Genomic_DNA"/>
</dbReference>
<dbReference type="PIRSF" id="PIRSF000868">
    <property type="entry name" value="14-3-3"/>
    <property type="match status" value="1"/>
</dbReference>
<dbReference type="InterPro" id="IPR000308">
    <property type="entry name" value="14-3-3"/>
</dbReference>
<gene>
    <name evidence="4" type="ORF">J5N97_000087</name>
</gene>
<dbReference type="InterPro" id="IPR036815">
    <property type="entry name" value="14-3-3_dom_sf"/>
</dbReference>
<dbReference type="Gene3D" id="1.20.190.20">
    <property type="entry name" value="14-3-3 domain"/>
    <property type="match status" value="2"/>
</dbReference>
<dbReference type="SUPFAM" id="SSF48445">
    <property type="entry name" value="14-3-3 protein"/>
    <property type="match status" value="1"/>
</dbReference>
<dbReference type="OrthoDB" id="10260625at2759"/>
<dbReference type="Proteomes" id="UP001085076">
    <property type="component" value="Unassembled WGS sequence"/>
</dbReference>
<organism evidence="4 5">
    <name type="scientific">Dioscorea zingiberensis</name>
    <dbReference type="NCBI Taxonomy" id="325984"/>
    <lineage>
        <taxon>Eukaryota</taxon>
        <taxon>Viridiplantae</taxon>
        <taxon>Streptophyta</taxon>
        <taxon>Embryophyta</taxon>
        <taxon>Tracheophyta</taxon>
        <taxon>Spermatophyta</taxon>
        <taxon>Magnoliopsida</taxon>
        <taxon>Liliopsida</taxon>
        <taxon>Dioscoreales</taxon>
        <taxon>Dioscoreaceae</taxon>
        <taxon>Dioscorea</taxon>
    </lineage>
</organism>
<reference evidence="4 5" key="1">
    <citation type="journal article" date="2022" name="Hortic Res">
        <title>The genome of Dioscorea zingiberensis sheds light on the biosynthesis, origin and evolution of the medicinally important diosgenin saponins.</title>
        <authorList>
            <person name="Li Y."/>
            <person name="Tan C."/>
            <person name="Li Z."/>
            <person name="Guo J."/>
            <person name="Li S."/>
            <person name="Chen X."/>
            <person name="Wang C."/>
            <person name="Dai X."/>
            <person name="Yang H."/>
            <person name="Song W."/>
            <person name="Hou L."/>
            <person name="Xu J."/>
            <person name="Tong Z."/>
            <person name="Xu A."/>
            <person name="Yuan X."/>
            <person name="Wang W."/>
            <person name="Yang Q."/>
            <person name="Chen L."/>
            <person name="Sun Z."/>
            <person name="Wang K."/>
            <person name="Pan B."/>
            <person name="Chen J."/>
            <person name="Bao Y."/>
            <person name="Liu F."/>
            <person name="Qi X."/>
            <person name="Gang D.R."/>
            <person name="Wen J."/>
            <person name="Li J."/>
        </authorList>
    </citation>
    <scope>NUCLEOTIDE SEQUENCE [LARGE SCALE GENOMIC DNA]</scope>
    <source>
        <strain evidence="4">Dzin_1.0</strain>
    </source>
</reference>
<dbReference type="PRINTS" id="PR00305">
    <property type="entry name" value="1433ZETA"/>
</dbReference>
<evidence type="ECO:0000256" key="2">
    <source>
        <dbReference type="PIRSR" id="PIRSR000868-1"/>
    </source>
</evidence>
<evidence type="ECO:0000313" key="5">
    <source>
        <dbReference type="Proteomes" id="UP001085076"/>
    </source>
</evidence>
<evidence type="ECO:0000259" key="3">
    <source>
        <dbReference type="SMART" id="SM00101"/>
    </source>
</evidence>
<keyword evidence="5" id="KW-1185">Reference proteome</keyword>
<comment type="similarity">
    <text evidence="1">Belongs to the 14-3-3 family.</text>
</comment>
<evidence type="ECO:0000313" key="4">
    <source>
        <dbReference type="EMBL" id="KAJ0961469.1"/>
    </source>
</evidence>
<accession>A0A9D5BV35</accession>
<feature type="site" description="Interaction with phosphoserine on interacting protein" evidence="2">
    <location>
        <position position="66"/>
    </location>
</feature>
<dbReference type="SMART" id="SM00101">
    <property type="entry name" value="14_3_3"/>
    <property type="match status" value="1"/>
</dbReference>
<dbReference type="AlphaFoldDB" id="A0A9D5BV35"/>
<feature type="site" description="Interaction with phosphoserine on interacting protein" evidence="2">
    <location>
        <position position="139"/>
    </location>
</feature>
<dbReference type="Pfam" id="PF00244">
    <property type="entry name" value="14-3-3"/>
    <property type="match status" value="1"/>
</dbReference>
<evidence type="ECO:0000256" key="1">
    <source>
        <dbReference type="ARBA" id="ARBA00006141"/>
    </source>
</evidence>
<sequence length="210" mass="24281">MAETAERWTREQWVYLAKLAEQAERYEEMMGFMESLARCCSPLEELTVEERNLFSVAYKNMVGSRRAAWRIVSSIEQKEESRRNEDHVALVHSYRGRIESELSSVCGRILRLLDSHLVPSAKSSENKVFYLKMKGDYHRYVAEFKVGDERKEAADETMAAYKGAQAFEDAIIELDTLGEESYKDSTVIMQLLRDNLTLWTSDAQEQIDEA</sequence>
<protein>
    <recommendedName>
        <fullName evidence="3">14-3-3 domain-containing protein</fullName>
    </recommendedName>
</protein>
<feature type="domain" description="14-3-3" evidence="3">
    <location>
        <begin position="10"/>
        <end position="209"/>
    </location>
</feature>
<dbReference type="InterPro" id="IPR023410">
    <property type="entry name" value="14-3-3_domain"/>
</dbReference>
<dbReference type="PANTHER" id="PTHR18860">
    <property type="entry name" value="14-3-3 PROTEIN"/>
    <property type="match status" value="1"/>
</dbReference>
<name>A0A9D5BV35_9LILI</name>
<proteinExistence type="inferred from homology"/>